<dbReference type="EMBL" id="JPVT01000091">
    <property type="protein sequence ID" value="KFN91522.1"/>
    <property type="molecule type" value="Genomic_DNA"/>
</dbReference>
<protein>
    <submittedName>
        <fullName evidence="5">HxlR family transcriptional regulator</fullName>
    </submittedName>
</protein>
<dbReference type="GO" id="GO:0003677">
    <property type="term" value="F:DNA binding"/>
    <property type="evidence" value="ECO:0007669"/>
    <property type="project" value="UniProtKB-KW"/>
</dbReference>
<comment type="caution">
    <text evidence="5">The sequence shown here is derived from an EMBL/GenBank/DDBJ whole genome shotgun (WGS) entry which is preliminary data.</text>
</comment>
<dbReference type="PATRIC" id="fig|1302648.3.peg.971"/>
<evidence type="ECO:0000313" key="6">
    <source>
        <dbReference type="Proteomes" id="UP000029381"/>
    </source>
</evidence>
<gene>
    <name evidence="5" type="ORF">TMU3MR103_1001</name>
</gene>
<feature type="domain" description="HTH hxlR-type" evidence="4">
    <location>
        <begin position="10"/>
        <end position="110"/>
    </location>
</feature>
<dbReference type="RefSeq" id="WP_028790922.1">
    <property type="nucleotide sequence ID" value="NZ_JPVT01000091.1"/>
</dbReference>
<keyword evidence="1" id="KW-0805">Transcription regulation</keyword>
<dbReference type="InterPro" id="IPR036388">
    <property type="entry name" value="WH-like_DNA-bd_sf"/>
</dbReference>
<organism evidence="5 6">
    <name type="scientific">Tetragenococcus muriaticus 3MR10-3</name>
    <dbReference type="NCBI Taxonomy" id="1302648"/>
    <lineage>
        <taxon>Bacteria</taxon>
        <taxon>Bacillati</taxon>
        <taxon>Bacillota</taxon>
        <taxon>Bacilli</taxon>
        <taxon>Lactobacillales</taxon>
        <taxon>Enterococcaceae</taxon>
        <taxon>Tetragenococcus</taxon>
    </lineage>
</organism>
<dbReference type="Gene3D" id="1.10.10.10">
    <property type="entry name" value="Winged helix-like DNA-binding domain superfamily/Winged helix DNA-binding domain"/>
    <property type="match status" value="1"/>
</dbReference>
<dbReference type="PANTHER" id="PTHR33204">
    <property type="entry name" value="TRANSCRIPTIONAL REGULATOR, MARR FAMILY"/>
    <property type="match status" value="1"/>
</dbReference>
<evidence type="ECO:0000259" key="4">
    <source>
        <dbReference type="PROSITE" id="PS51118"/>
    </source>
</evidence>
<evidence type="ECO:0000256" key="2">
    <source>
        <dbReference type="ARBA" id="ARBA00023125"/>
    </source>
</evidence>
<dbReference type="Pfam" id="PF01638">
    <property type="entry name" value="HxlR"/>
    <property type="match status" value="1"/>
</dbReference>
<keyword evidence="3" id="KW-0804">Transcription</keyword>
<keyword evidence="6" id="KW-1185">Reference proteome</keyword>
<reference evidence="5 6" key="1">
    <citation type="submission" date="2014-08" db="EMBL/GenBank/DDBJ databases">
        <title>Genome sequence of Tetragenococcus muriaticus.</title>
        <authorList>
            <person name="Chuea-nongthon C."/>
            <person name="Rodtong S."/>
            <person name="Yongsawatdigul J."/>
            <person name="Steele J.L."/>
            <person name="Liu X.-y."/>
            <person name="Speers J."/>
            <person name="Glasner J.D."/>
            <person name="Neeno-Eckwall E.C."/>
        </authorList>
    </citation>
    <scope>NUCLEOTIDE SEQUENCE [LARGE SCALE GENOMIC DNA]</scope>
    <source>
        <strain evidence="5 6">3MR10-3</strain>
    </source>
</reference>
<keyword evidence="2" id="KW-0238">DNA-binding</keyword>
<dbReference type="InterPro" id="IPR002577">
    <property type="entry name" value="HTH_HxlR"/>
</dbReference>
<dbReference type="PANTHER" id="PTHR33204:SF29">
    <property type="entry name" value="TRANSCRIPTIONAL REGULATOR"/>
    <property type="match status" value="1"/>
</dbReference>
<dbReference type="AlphaFoldDB" id="A0A091C5Z0"/>
<dbReference type="SUPFAM" id="SSF46785">
    <property type="entry name" value="Winged helix' DNA-binding domain"/>
    <property type="match status" value="1"/>
</dbReference>
<name>A0A091C5Z0_9ENTE</name>
<evidence type="ECO:0000256" key="1">
    <source>
        <dbReference type="ARBA" id="ARBA00023015"/>
    </source>
</evidence>
<dbReference type="Proteomes" id="UP000029381">
    <property type="component" value="Unassembled WGS sequence"/>
</dbReference>
<dbReference type="InterPro" id="IPR036390">
    <property type="entry name" value="WH_DNA-bd_sf"/>
</dbReference>
<proteinExistence type="predicted"/>
<dbReference type="PROSITE" id="PS51118">
    <property type="entry name" value="HTH_HXLR"/>
    <property type="match status" value="1"/>
</dbReference>
<evidence type="ECO:0000313" key="5">
    <source>
        <dbReference type="EMBL" id="KFN91522.1"/>
    </source>
</evidence>
<evidence type="ECO:0000256" key="3">
    <source>
        <dbReference type="ARBA" id="ARBA00023163"/>
    </source>
</evidence>
<accession>A0A091C5Z0</accession>
<sequence>MSEQLQGETCQELQAALDIISGKWKPIILFHLMENEKLRFSELQRAMPEITKKMLTSQLRELEYNGIIHREVYQQVPPKVEYSMTEYGNSLSPLMKSMRSWGMKHLQRMEKMESADKKEAVN</sequence>